<keyword evidence="4 7" id="KW-0813">Transport</keyword>
<dbReference type="Proteomes" id="UP000679341">
    <property type="component" value="Chromosome"/>
</dbReference>
<comment type="subunit">
    <text evidence="3 7">Homodimer.</text>
</comment>
<evidence type="ECO:0000256" key="5">
    <source>
        <dbReference type="ARBA" id="ARBA00022490"/>
    </source>
</evidence>
<dbReference type="InterPro" id="IPR038078">
    <property type="entry name" value="PhoU-like_sf"/>
</dbReference>
<name>A0A8T8LNU2_9EURY</name>
<keyword evidence="6 7" id="KW-0592">Phosphate transport</keyword>
<dbReference type="GeneID" id="64826985"/>
<dbReference type="AlphaFoldDB" id="A0A8T8LNU2"/>
<evidence type="ECO:0000256" key="4">
    <source>
        <dbReference type="ARBA" id="ARBA00022448"/>
    </source>
</evidence>
<evidence type="ECO:0000256" key="6">
    <source>
        <dbReference type="ARBA" id="ARBA00022592"/>
    </source>
</evidence>
<dbReference type="FunFam" id="1.20.58.220:FF:000004">
    <property type="entry name" value="Phosphate-specific transport system accessory protein PhoU"/>
    <property type="match status" value="1"/>
</dbReference>
<dbReference type="PANTHER" id="PTHR42930">
    <property type="entry name" value="PHOSPHATE-SPECIFIC TRANSPORT SYSTEM ACCESSORY PROTEIN PHOU"/>
    <property type="match status" value="1"/>
</dbReference>
<evidence type="ECO:0000256" key="1">
    <source>
        <dbReference type="ARBA" id="ARBA00004496"/>
    </source>
</evidence>
<keyword evidence="5 7" id="KW-0963">Cytoplasm</keyword>
<dbReference type="PIRSF" id="PIRSF003107">
    <property type="entry name" value="PhoU"/>
    <property type="match status" value="1"/>
</dbReference>
<comment type="function">
    <text evidence="7">Plays a role in the regulation of phosphate uptake.</text>
</comment>
<evidence type="ECO:0000313" key="10">
    <source>
        <dbReference type="Proteomes" id="UP000679341"/>
    </source>
</evidence>
<dbReference type="Pfam" id="PF01895">
    <property type="entry name" value="PhoU"/>
    <property type="match status" value="2"/>
</dbReference>
<comment type="similarity">
    <text evidence="2 7">Belongs to the PhoU family.</text>
</comment>
<evidence type="ECO:0000256" key="3">
    <source>
        <dbReference type="ARBA" id="ARBA00011738"/>
    </source>
</evidence>
<feature type="domain" description="PhoU" evidence="8">
    <location>
        <begin position="20"/>
        <end position="104"/>
    </location>
</feature>
<dbReference type="EMBL" id="CP073695">
    <property type="protein sequence ID" value="QUO48809.1"/>
    <property type="molecule type" value="Genomic_DNA"/>
</dbReference>
<evidence type="ECO:0000313" key="9">
    <source>
        <dbReference type="EMBL" id="QUO48809.1"/>
    </source>
</evidence>
<proteinExistence type="inferred from homology"/>
<comment type="subcellular location">
    <subcellularLocation>
        <location evidence="1 7">Cytoplasm</location>
    </subcellularLocation>
</comment>
<reference evidence="9 10" key="1">
    <citation type="submission" date="2021-03" db="EMBL/GenBank/DDBJ databases">
        <title>Halorubrum sodomense MBLA0099, Whole genome shotgun sequencing.</title>
        <authorList>
            <person name="Seo M.-J."/>
            <person name="Cho E.-S."/>
            <person name="Hwang C.Y."/>
        </authorList>
    </citation>
    <scope>NUCLEOTIDE SEQUENCE [LARGE SCALE GENOMIC DNA]</scope>
    <source>
        <strain evidence="9 10">MBLA0099</strain>
    </source>
</reference>
<gene>
    <name evidence="9" type="primary">phoU</name>
    <name evidence="9" type="ORF">J7656_05555</name>
</gene>
<evidence type="ECO:0000256" key="7">
    <source>
        <dbReference type="PIRNR" id="PIRNR003107"/>
    </source>
</evidence>
<dbReference type="GO" id="GO:0006817">
    <property type="term" value="P:phosphate ion transport"/>
    <property type="evidence" value="ECO:0007669"/>
    <property type="project" value="UniProtKB-KW"/>
</dbReference>
<protein>
    <recommendedName>
        <fullName evidence="7">Phosphate-specific transport system accessory protein PhoU</fullName>
    </recommendedName>
</protein>
<evidence type="ECO:0000256" key="2">
    <source>
        <dbReference type="ARBA" id="ARBA00008107"/>
    </source>
</evidence>
<evidence type="ECO:0000259" key="8">
    <source>
        <dbReference type="Pfam" id="PF01895"/>
    </source>
</evidence>
<sequence>MPRDRYRTELDDLRDRVVALGEAVLDQLETGLDALESGDPAVAREVIDGDDAINDAYLSVEADCIDLFALQQPVASDLRFVAASFKILTDLERIGDLATNFGRYALAEPGESPPAVDAVAIGREARDAVEDALTAYRTRDIELCREIHAGDDRIDALCQRASEQVVRDLVERATGEVADDSWGVERVLDDVSRLLLTVRDVERVGDHAVNVAARTVYMVEHDAELLY</sequence>
<dbReference type="GO" id="GO:0005737">
    <property type="term" value="C:cytoplasm"/>
    <property type="evidence" value="ECO:0007669"/>
    <property type="project" value="UniProtKB-SubCell"/>
</dbReference>
<dbReference type="InterPro" id="IPR026022">
    <property type="entry name" value="PhoU_dom"/>
</dbReference>
<dbReference type="PANTHER" id="PTHR42930:SF3">
    <property type="entry name" value="PHOSPHATE-SPECIFIC TRANSPORT SYSTEM ACCESSORY PROTEIN PHOU"/>
    <property type="match status" value="1"/>
</dbReference>
<feature type="domain" description="PhoU" evidence="8">
    <location>
        <begin position="121"/>
        <end position="214"/>
    </location>
</feature>
<dbReference type="GO" id="GO:0045936">
    <property type="term" value="P:negative regulation of phosphate metabolic process"/>
    <property type="evidence" value="ECO:0007669"/>
    <property type="project" value="InterPro"/>
</dbReference>
<keyword evidence="10" id="KW-1185">Reference proteome</keyword>
<dbReference type="SUPFAM" id="SSF109755">
    <property type="entry name" value="PhoU-like"/>
    <property type="match status" value="1"/>
</dbReference>
<dbReference type="GO" id="GO:0030643">
    <property type="term" value="P:intracellular phosphate ion homeostasis"/>
    <property type="evidence" value="ECO:0007669"/>
    <property type="project" value="InterPro"/>
</dbReference>
<dbReference type="KEGG" id="hss:J7656_05555"/>
<accession>A0A8T8LNU2</accession>
<dbReference type="Gene3D" id="1.20.58.220">
    <property type="entry name" value="Phosphate transport system protein phou homolog 2, domain 2"/>
    <property type="match status" value="1"/>
</dbReference>
<dbReference type="NCBIfam" id="TIGR02135">
    <property type="entry name" value="phoU_full"/>
    <property type="match status" value="1"/>
</dbReference>
<dbReference type="RefSeq" id="WP_026046297.1">
    <property type="nucleotide sequence ID" value="NZ_CP073695.1"/>
</dbReference>
<dbReference type="InterPro" id="IPR028366">
    <property type="entry name" value="PhoU"/>
</dbReference>
<organism evidence="9 10">
    <name type="scientific">Halorubrum ruber</name>
    <dbReference type="NCBI Taxonomy" id="2982524"/>
    <lineage>
        <taxon>Archaea</taxon>
        <taxon>Methanobacteriati</taxon>
        <taxon>Methanobacteriota</taxon>
        <taxon>Stenosarchaea group</taxon>
        <taxon>Halobacteria</taxon>
        <taxon>Halobacteriales</taxon>
        <taxon>Haloferacaceae</taxon>
        <taxon>Halorubrum</taxon>
    </lineage>
</organism>
<dbReference type="OrthoDB" id="7738at2157"/>